<keyword evidence="5" id="KW-1185">Reference proteome</keyword>
<sequence length="194" mass="21045">MKIALIAFLGAALVSAQKNDPVSAKICTQALKKNVIESTVTNSQDFKTCWASLTKNAKFATVKLGDATNAILDAKSDTVPRLKEIKAALPSVPDCKTWYTKIVLPGITKYVNIKGEPCSFSYFDKYGKPTTAYSANTTWSFEDYLERASKIMGIDTALKPGEVLPITTKPRAPTTSKPKPSSSGKSVHLRTAHD</sequence>
<name>A0A485L4J3_9STRA</name>
<protein>
    <submittedName>
        <fullName evidence="4">Aste57867_15976 protein</fullName>
    </submittedName>
</protein>
<dbReference type="EMBL" id="CAADRA010005799">
    <property type="protein sequence ID" value="VFT92761.1"/>
    <property type="molecule type" value="Genomic_DNA"/>
</dbReference>
<evidence type="ECO:0000256" key="1">
    <source>
        <dbReference type="SAM" id="MobiDB-lite"/>
    </source>
</evidence>
<accession>A0A485L4J3</accession>
<evidence type="ECO:0000313" key="4">
    <source>
        <dbReference type="EMBL" id="VFT92761.1"/>
    </source>
</evidence>
<dbReference type="EMBL" id="VJMH01005778">
    <property type="protein sequence ID" value="KAF0693027.1"/>
    <property type="molecule type" value="Genomic_DNA"/>
</dbReference>
<feature type="region of interest" description="Disordered" evidence="1">
    <location>
        <begin position="163"/>
        <end position="194"/>
    </location>
</feature>
<keyword evidence="2" id="KW-0732">Signal</keyword>
<feature type="chain" id="PRO_5036355534" evidence="2">
    <location>
        <begin position="17"/>
        <end position="194"/>
    </location>
</feature>
<gene>
    <name evidence="4" type="primary">Aste57867_15976</name>
    <name evidence="3" type="ORF">As57867_015920</name>
    <name evidence="4" type="ORF">ASTE57867_15976</name>
</gene>
<proteinExistence type="predicted"/>
<feature type="compositionally biased region" description="Low complexity" evidence="1">
    <location>
        <begin position="167"/>
        <end position="186"/>
    </location>
</feature>
<evidence type="ECO:0000313" key="5">
    <source>
        <dbReference type="Proteomes" id="UP000332933"/>
    </source>
</evidence>
<dbReference type="AlphaFoldDB" id="A0A485L4J3"/>
<feature type="signal peptide" evidence="2">
    <location>
        <begin position="1"/>
        <end position="16"/>
    </location>
</feature>
<evidence type="ECO:0000313" key="3">
    <source>
        <dbReference type="EMBL" id="KAF0693027.1"/>
    </source>
</evidence>
<organism evidence="4 5">
    <name type="scientific">Aphanomyces stellatus</name>
    <dbReference type="NCBI Taxonomy" id="120398"/>
    <lineage>
        <taxon>Eukaryota</taxon>
        <taxon>Sar</taxon>
        <taxon>Stramenopiles</taxon>
        <taxon>Oomycota</taxon>
        <taxon>Saprolegniomycetes</taxon>
        <taxon>Saprolegniales</taxon>
        <taxon>Verrucalvaceae</taxon>
        <taxon>Aphanomyces</taxon>
    </lineage>
</organism>
<reference evidence="4 5" key="1">
    <citation type="submission" date="2019-03" db="EMBL/GenBank/DDBJ databases">
        <authorList>
            <person name="Gaulin E."/>
            <person name="Dumas B."/>
        </authorList>
    </citation>
    <scope>NUCLEOTIDE SEQUENCE [LARGE SCALE GENOMIC DNA]</scope>
    <source>
        <strain evidence="4">CBS 568.67</strain>
    </source>
</reference>
<reference evidence="3" key="2">
    <citation type="submission" date="2019-06" db="EMBL/GenBank/DDBJ databases">
        <title>Genomics analysis of Aphanomyces spp. identifies a new class of oomycete effector associated with host adaptation.</title>
        <authorList>
            <person name="Gaulin E."/>
        </authorList>
    </citation>
    <scope>NUCLEOTIDE SEQUENCE</scope>
    <source>
        <strain evidence="3">CBS 578.67</strain>
    </source>
</reference>
<dbReference type="Proteomes" id="UP000332933">
    <property type="component" value="Unassembled WGS sequence"/>
</dbReference>
<evidence type="ECO:0000256" key="2">
    <source>
        <dbReference type="SAM" id="SignalP"/>
    </source>
</evidence>